<dbReference type="CDD" id="cd07153">
    <property type="entry name" value="Fur_like"/>
    <property type="match status" value="1"/>
</dbReference>
<dbReference type="PANTHER" id="PTHR33202:SF18">
    <property type="entry name" value="TRANSCRIPTIONAL REGULATOR FURA"/>
    <property type="match status" value="1"/>
</dbReference>
<dbReference type="InterPro" id="IPR002481">
    <property type="entry name" value="FUR"/>
</dbReference>
<dbReference type="EMBL" id="DXDC01000270">
    <property type="protein sequence ID" value="HIY66384.1"/>
    <property type="molecule type" value="Genomic_DNA"/>
</dbReference>
<dbReference type="PANTHER" id="PTHR33202">
    <property type="entry name" value="ZINC UPTAKE REGULATION PROTEIN"/>
    <property type="match status" value="1"/>
</dbReference>
<evidence type="ECO:0000256" key="4">
    <source>
        <dbReference type="ARBA" id="ARBA00022491"/>
    </source>
</evidence>
<evidence type="ECO:0000256" key="10">
    <source>
        <dbReference type="ARBA" id="ARBA00023163"/>
    </source>
</evidence>
<reference evidence="12" key="2">
    <citation type="submission" date="2021-04" db="EMBL/GenBank/DDBJ databases">
        <authorList>
            <person name="Gilroy R."/>
        </authorList>
    </citation>
    <scope>NUCLEOTIDE SEQUENCE</scope>
    <source>
        <strain evidence="12">ChiGjej1B1-98</strain>
    </source>
</reference>
<dbReference type="Proteomes" id="UP000824005">
    <property type="component" value="Unassembled WGS sequence"/>
</dbReference>
<proteinExistence type="inferred from homology"/>
<evidence type="ECO:0000256" key="1">
    <source>
        <dbReference type="ARBA" id="ARBA00004496"/>
    </source>
</evidence>
<name>A0A9D1YV63_9MICO</name>
<keyword evidence="9" id="KW-0238">DNA-binding</keyword>
<keyword evidence="7" id="KW-0408">Iron</keyword>
<keyword evidence="3" id="KW-0963">Cytoplasm</keyword>
<dbReference type="Pfam" id="PF01475">
    <property type="entry name" value="FUR"/>
    <property type="match status" value="1"/>
</dbReference>
<accession>A0A9D1YV63</accession>
<dbReference type="Gene3D" id="1.10.10.10">
    <property type="entry name" value="Winged helix-like DNA-binding domain superfamily/Winged helix DNA-binding domain"/>
    <property type="match status" value="1"/>
</dbReference>
<dbReference type="InterPro" id="IPR036390">
    <property type="entry name" value="WH_DNA-bd_sf"/>
</dbReference>
<evidence type="ECO:0000313" key="12">
    <source>
        <dbReference type="EMBL" id="HIY66384.1"/>
    </source>
</evidence>
<dbReference type="GO" id="GO:0005737">
    <property type="term" value="C:cytoplasm"/>
    <property type="evidence" value="ECO:0007669"/>
    <property type="project" value="UniProtKB-SubCell"/>
</dbReference>
<evidence type="ECO:0000313" key="13">
    <source>
        <dbReference type="Proteomes" id="UP000824005"/>
    </source>
</evidence>
<feature type="binding site" evidence="11">
    <location>
        <position position="140"/>
    </location>
    <ligand>
        <name>Zn(2+)</name>
        <dbReference type="ChEBI" id="CHEBI:29105"/>
    </ligand>
</feature>
<organism evidence="12 13">
    <name type="scientific">Candidatus Agrococcus pullicola</name>
    <dbReference type="NCBI Taxonomy" id="2838429"/>
    <lineage>
        <taxon>Bacteria</taxon>
        <taxon>Bacillati</taxon>
        <taxon>Actinomycetota</taxon>
        <taxon>Actinomycetes</taxon>
        <taxon>Micrococcales</taxon>
        <taxon>Microbacteriaceae</taxon>
        <taxon>Agrococcus</taxon>
    </lineage>
</organism>
<comment type="cofactor">
    <cofactor evidence="11">
        <name>Zn(2+)</name>
        <dbReference type="ChEBI" id="CHEBI:29105"/>
    </cofactor>
    <text evidence="11">Binds 1 zinc ion per subunit.</text>
</comment>
<comment type="similarity">
    <text evidence="2">Belongs to the Fur family.</text>
</comment>
<comment type="caution">
    <text evidence="12">The sequence shown here is derived from an EMBL/GenBank/DDBJ whole genome shotgun (WGS) entry which is preliminary data.</text>
</comment>
<keyword evidence="10" id="KW-0804">Transcription</keyword>
<dbReference type="GO" id="GO:0003700">
    <property type="term" value="F:DNA-binding transcription factor activity"/>
    <property type="evidence" value="ECO:0007669"/>
    <property type="project" value="InterPro"/>
</dbReference>
<evidence type="ECO:0000256" key="6">
    <source>
        <dbReference type="ARBA" id="ARBA00022833"/>
    </source>
</evidence>
<dbReference type="GO" id="GO:0008270">
    <property type="term" value="F:zinc ion binding"/>
    <property type="evidence" value="ECO:0007669"/>
    <property type="project" value="TreeGrafter"/>
</dbReference>
<dbReference type="GO" id="GO:0045892">
    <property type="term" value="P:negative regulation of DNA-templated transcription"/>
    <property type="evidence" value="ECO:0007669"/>
    <property type="project" value="TreeGrafter"/>
</dbReference>
<keyword evidence="6 11" id="KW-0862">Zinc</keyword>
<evidence type="ECO:0000256" key="7">
    <source>
        <dbReference type="ARBA" id="ARBA00023004"/>
    </source>
</evidence>
<evidence type="ECO:0000256" key="3">
    <source>
        <dbReference type="ARBA" id="ARBA00022490"/>
    </source>
</evidence>
<keyword evidence="8" id="KW-0805">Transcription regulation</keyword>
<dbReference type="Gene3D" id="3.30.1490.190">
    <property type="match status" value="1"/>
</dbReference>
<dbReference type="AlphaFoldDB" id="A0A9D1YV63"/>
<keyword evidence="5 11" id="KW-0479">Metal-binding</keyword>
<comment type="subcellular location">
    <subcellularLocation>
        <location evidence="1">Cytoplasm</location>
    </subcellularLocation>
</comment>
<dbReference type="SUPFAM" id="SSF46785">
    <property type="entry name" value="Winged helix' DNA-binding domain"/>
    <property type="match status" value="1"/>
</dbReference>
<feature type="binding site" evidence="11">
    <location>
        <position position="103"/>
    </location>
    <ligand>
        <name>Zn(2+)</name>
        <dbReference type="ChEBI" id="CHEBI:29105"/>
    </ligand>
</feature>
<evidence type="ECO:0000256" key="9">
    <source>
        <dbReference type="ARBA" id="ARBA00023125"/>
    </source>
</evidence>
<dbReference type="InterPro" id="IPR036388">
    <property type="entry name" value="WH-like_DNA-bd_sf"/>
</dbReference>
<protein>
    <submittedName>
        <fullName evidence="12">Transcriptional repressor</fullName>
    </submittedName>
</protein>
<evidence type="ECO:0000256" key="5">
    <source>
        <dbReference type="ARBA" id="ARBA00022723"/>
    </source>
</evidence>
<gene>
    <name evidence="12" type="ORF">H9830_08935</name>
</gene>
<evidence type="ECO:0000256" key="2">
    <source>
        <dbReference type="ARBA" id="ARBA00007957"/>
    </source>
</evidence>
<reference evidence="12" key="1">
    <citation type="journal article" date="2021" name="PeerJ">
        <title>Extensive microbial diversity within the chicken gut microbiome revealed by metagenomics and culture.</title>
        <authorList>
            <person name="Gilroy R."/>
            <person name="Ravi A."/>
            <person name="Getino M."/>
            <person name="Pursley I."/>
            <person name="Horton D.L."/>
            <person name="Alikhan N.F."/>
            <person name="Baker D."/>
            <person name="Gharbi K."/>
            <person name="Hall N."/>
            <person name="Watson M."/>
            <person name="Adriaenssens E.M."/>
            <person name="Foster-Nyarko E."/>
            <person name="Jarju S."/>
            <person name="Secka A."/>
            <person name="Antonio M."/>
            <person name="Oren A."/>
            <person name="Chaudhuri R.R."/>
            <person name="La Ragione R."/>
            <person name="Hildebrand F."/>
            <person name="Pallen M.J."/>
        </authorList>
    </citation>
    <scope>NUCLEOTIDE SEQUENCE</scope>
    <source>
        <strain evidence="12">ChiGjej1B1-98</strain>
    </source>
</reference>
<evidence type="ECO:0000256" key="8">
    <source>
        <dbReference type="ARBA" id="ARBA00023015"/>
    </source>
</evidence>
<dbReference type="InterPro" id="IPR043135">
    <property type="entry name" value="Fur_C"/>
</dbReference>
<dbReference type="GO" id="GO:1900376">
    <property type="term" value="P:regulation of secondary metabolite biosynthetic process"/>
    <property type="evidence" value="ECO:0007669"/>
    <property type="project" value="TreeGrafter"/>
</dbReference>
<evidence type="ECO:0000256" key="11">
    <source>
        <dbReference type="PIRSR" id="PIRSR602481-1"/>
    </source>
</evidence>
<keyword evidence="4" id="KW-0678">Repressor</keyword>
<sequence length="148" mass="15969">MTVTDRASEERLQADLRGAGLRVTAPRLSVLRVVAEHPHAGADEIASAVRERLGSVSTQAVYGVLHALTDAGLLRRVDTGSRAAARYELQSHDNHHHMLCRECGRLEDVPCGVGNAPCLIPEHNHGFEIEVAEVLFRGVCSQCRAAAS</sequence>
<dbReference type="GO" id="GO:0000976">
    <property type="term" value="F:transcription cis-regulatory region binding"/>
    <property type="evidence" value="ECO:0007669"/>
    <property type="project" value="TreeGrafter"/>
</dbReference>
<feature type="binding site" evidence="11">
    <location>
        <position position="143"/>
    </location>
    <ligand>
        <name>Zn(2+)</name>
        <dbReference type="ChEBI" id="CHEBI:29105"/>
    </ligand>
</feature>
<feature type="binding site" evidence="11">
    <location>
        <position position="100"/>
    </location>
    <ligand>
        <name>Zn(2+)</name>
        <dbReference type="ChEBI" id="CHEBI:29105"/>
    </ligand>
</feature>